<evidence type="ECO:0000313" key="2">
    <source>
        <dbReference type="EMBL" id="SDY84800.1"/>
    </source>
</evidence>
<comment type="caution">
    <text evidence="2">The sequence shown here is derived from an EMBL/GenBank/DDBJ whole genome shotgun (WGS) entry which is preliminary data.</text>
</comment>
<keyword evidence="3" id="KW-1185">Reference proteome</keyword>
<gene>
    <name evidence="2" type="ORF">SAMN05444412_103130</name>
</gene>
<dbReference type="Proteomes" id="UP000199663">
    <property type="component" value="Unassembled WGS sequence"/>
</dbReference>
<accession>A0A1H3N813</accession>
<evidence type="ECO:0008006" key="4">
    <source>
        <dbReference type="Google" id="ProtNLM"/>
    </source>
</evidence>
<reference evidence="2 3" key="1">
    <citation type="submission" date="2016-10" db="EMBL/GenBank/DDBJ databases">
        <authorList>
            <person name="Varghese N."/>
            <person name="Submissions S."/>
        </authorList>
    </citation>
    <scope>NUCLEOTIDE SEQUENCE [LARGE SCALE GENOMIC DNA]</scope>
    <source>
        <strain evidence="2 3">DSM 17997</strain>
    </source>
</reference>
<keyword evidence="1" id="KW-0732">Signal</keyword>
<sequence length="435" mass="48844">MKMRLFLFLFFFCISLAEAQKMPSNRSSVYFTYGNTGANLREFNQMLDQKGLSPMRKAYRNFGFGYQTRYNDFVLGLELFQNNGPKSLFNGYELDYRTTRVFLNVGYSFTEEGRFQLIHYMSLGSGFMNFQMIRGGAEKTLDGFLQNPAHGFILRDGDIHKGSQHFAGFLTEIGFQLSYDIEIPGREEMVQVISKFGYSFSPFEDSWLMKDIAFGNAQSGPFLRFGAGITLPDHNFFYKDASLGLHLSYGLHFTEPDVLNAALVENGYRPFEGRPNNLGLKLLGESKGLLYGIDFYNLGLSGAATESSNHTLNSVRVYLNGGLKFFERRNLELGGLAGLGYANLRYTLTSTDKPDFPALFEEPDRDGHLKARGLMGKPELYVAYGIPLTNKNLFSMIVSLHGGYELPLGNYSLGGVGMSSYMANPYLQLSLGLRP</sequence>
<feature type="chain" id="PRO_5046921842" description="DUF5723 domain-containing protein" evidence="1">
    <location>
        <begin position="20"/>
        <end position="435"/>
    </location>
</feature>
<proteinExistence type="predicted"/>
<organism evidence="2 3">
    <name type="scientific">Rhodonellum ikkaensis</name>
    <dbReference type="NCBI Taxonomy" id="336829"/>
    <lineage>
        <taxon>Bacteria</taxon>
        <taxon>Pseudomonadati</taxon>
        <taxon>Bacteroidota</taxon>
        <taxon>Cytophagia</taxon>
        <taxon>Cytophagales</taxon>
        <taxon>Cytophagaceae</taxon>
        <taxon>Rhodonellum</taxon>
    </lineage>
</organism>
<dbReference type="EMBL" id="FNQC01000003">
    <property type="protein sequence ID" value="SDY84800.1"/>
    <property type="molecule type" value="Genomic_DNA"/>
</dbReference>
<name>A0A1H3N813_9BACT</name>
<protein>
    <recommendedName>
        <fullName evidence="4">DUF5723 domain-containing protein</fullName>
    </recommendedName>
</protein>
<evidence type="ECO:0000256" key="1">
    <source>
        <dbReference type="SAM" id="SignalP"/>
    </source>
</evidence>
<feature type="signal peptide" evidence="1">
    <location>
        <begin position="1"/>
        <end position="19"/>
    </location>
</feature>
<evidence type="ECO:0000313" key="3">
    <source>
        <dbReference type="Proteomes" id="UP000199663"/>
    </source>
</evidence>
<dbReference type="RefSeq" id="WP_019597070.1">
    <property type="nucleotide sequence ID" value="NZ_FNQC01000003.1"/>
</dbReference>